<sequence>MSPLQTRQLPLSLYGSFYPMFFLPFSFCAYTSIVKKDFEGSMLNL</sequence>
<reference evidence="3" key="1">
    <citation type="submission" date="2016-01" db="EMBL/GenBank/DDBJ databases">
        <authorList>
            <person name="Mitreva M."/>
            <person name="Pepin K.H."/>
            <person name="Mihindukulasuriya K.A."/>
            <person name="Fulton R."/>
            <person name="Fronick C."/>
            <person name="O'Laughlin M."/>
            <person name="Miner T."/>
            <person name="Herter B."/>
            <person name="Rosa B.A."/>
            <person name="Cordes M."/>
            <person name="Tomlinson C."/>
            <person name="Wollam A."/>
            <person name="Palsikar V.B."/>
            <person name="Mardis E.R."/>
            <person name="Wilson R.K."/>
        </authorList>
    </citation>
    <scope>NUCLEOTIDE SEQUENCE [LARGE SCALE GENOMIC DNA]</scope>
    <source>
        <strain evidence="3">GED7749B</strain>
    </source>
</reference>
<dbReference type="AlphaFoldDB" id="A0A133KCY0"/>
<gene>
    <name evidence="2" type="ORF">HMPREF3213_03301</name>
</gene>
<keyword evidence="1" id="KW-0812">Transmembrane</keyword>
<keyword evidence="1" id="KW-0472">Membrane</keyword>
<evidence type="ECO:0000313" key="3">
    <source>
        <dbReference type="Proteomes" id="UP000070376"/>
    </source>
</evidence>
<proteinExistence type="predicted"/>
<name>A0A133KCY0_HEYCO</name>
<feature type="transmembrane region" description="Helical" evidence="1">
    <location>
        <begin position="12"/>
        <end position="33"/>
    </location>
</feature>
<dbReference type="EMBL" id="LRPN01000175">
    <property type="protein sequence ID" value="KWZ77315.1"/>
    <property type="molecule type" value="Genomic_DNA"/>
</dbReference>
<evidence type="ECO:0000313" key="2">
    <source>
        <dbReference type="EMBL" id="KWZ77315.1"/>
    </source>
</evidence>
<comment type="caution">
    <text evidence="2">The sequence shown here is derived from an EMBL/GenBank/DDBJ whole genome shotgun (WGS) entry which is preliminary data.</text>
</comment>
<dbReference type="Proteomes" id="UP000070376">
    <property type="component" value="Unassembled WGS sequence"/>
</dbReference>
<accession>A0A133KCY0</accession>
<organism evidence="2 3">
    <name type="scientific">Heyndrickxia coagulans</name>
    <name type="common">Weizmannia coagulans</name>
    <dbReference type="NCBI Taxonomy" id="1398"/>
    <lineage>
        <taxon>Bacteria</taxon>
        <taxon>Bacillati</taxon>
        <taxon>Bacillota</taxon>
        <taxon>Bacilli</taxon>
        <taxon>Bacillales</taxon>
        <taxon>Bacillaceae</taxon>
        <taxon>Heyndrickxia</taxon>
    </lineage>
</organism>
<protein>
    <submittedName>
        <fullName evidence="2">Uncharacterized protein</fullName>
    </submittedName>
</protein>
<keyword evidence="1" id="KW-1133">Transmembrane helix</keyword>
<evidence type="ECO:0000256" key="1">
    <source>
        <dbReference type="SAM" id="Phobius"/>
    </source>
</evidence>